<feature type="transmembrane region" description="Helical" evidence="1">
    <location>
        <begin position="189"/>
        <end position="211"/>
    </location>
</feature>
<name>A0A2N5ZFL7_MUIH1</name>
<proteinExistence type="predicted"/>
<keyword evidence="1" id="KW-0812">Transmembrane</keyword>
<organism evidence="3 4">
    <name type="scientific">Muiribacterium halophilum</name>
    <dbReference type="NCBI Taxonomy" id="2053465"/>
    <lineage>
        <taxon>Bacteria</taxon>
        <taxon>Candidatus Muiribacteriota</taxon>
        <taxon>Candidatus Muiribacteriia</taxon>
        <taxon>Candidatus Muiribacteriales</taxon>
        <taxon>Candidatus Muiribacteriaceae</taxon>
        <taxon>Candidatus Muiribacterium</taxon>
    </lineage>
</organism>
<sequence>MKKLLLLMIVFVLSVNVFASAYDEMSMLAKIVYLEWRIFKKVEYVDYSKKLSAIEIETWGEEFPYYNRGKRVDRILKKHFVDHSHIDVINCLVEKGEHLKFRLNEDIHSALDKKGTYEIEISEDVFYENALVLPKGLKGELEVVSISKRMPLMKNGKIKARVKFVNTWYNHPLIFEKEYSFKDKPNLNFVAGAAGYLVAGFQGFTIFFAGIKPENVHLKKGKEFYIPVEKSINILGIKFR</sequence>
<keyword evidence="2" id="KW-0732">Signal</keyword>
<evidence type="ECO:0000256" key="1">
    <source>
        <dbReference type="SAM" id="Phobius"/>
    </source>
</evidence>
<feature type="signal peptide" evidence="2">
    <location>
        <begin position="1"/>
        <end position="19"/>
    </location>
</feature>
<evidence type="ECO:0000313" key="4">
    <source>
        <dbReference type="Proteomes" id="UP000234857"/>
    </source>
</evidence>
<feature type="chain" id="PRO_5014704619" evidence="2">
    <location>
        <begin position="20"/>
        <end position="240"/>
    </location>
</feature>
<evidence type="ECO:0000256" key="2">
    <source>
        <dbReference type="SAM" id="SignalP"/>
    </source>
</evidence>
<dbReference type="EMBL" id="PKTG01000087">
    <property type="protein sequence ID" value="PLX17413.1"/>
    <property type="molecule type" value="Genomic_DNA"/>
</dbReference>
<gene>
    <name evidence="3" type="ORF">C0601_07585</name>
</gene>
<keyword evidence="1" id="KW-1133">Transmembrane helix</keyword>
<comment type="caution">
    <text evidence="3">The sequence shown here is derived from an EMBL/GenBank/DDBJ whole genome shotgun (WGS) entry which is preliminary data.</text>
</comment>
<protein>
    <submittedName>
        <fullName evidence="3">Uncharacterized protein</fullName>
    </submittedName>
</protein>
<dbReference type="AlphaFoldDB" id="A0A2N5ZFL7"/>
<dbReference type="Proteomes" id="UP000234857">
    <property type="component" value="Unassembled WGS sequence"/>
</dbReference>
<accession>A0A2N5ZFL7</accession>
<keyword evidence="1" id="KW-0472">Membrane</keyword>
<evidence type="ECO:0000313" key="3">
    <source>
        <dbReference type="EMBL" id="PLX17413.1"/>
    </source>
</evidence>
<reference evidence="3 4" key="1">
    <citation type="submission" date="2017-11" db="EMBL/GenBank/DDBJ databases">
        <title>Genome-resolved metagenomics identifies genetic mobility, metabolic interactions, and unexpected diversity in perchlorate-reducing communities.</title>
        <authorList>
            <person name="Barnum T.P."/>
            <person name="Figueroa I.A."/>
            <person name="Carlstrom C.I."/>
            <person name="Lucas L.N."/>
            <person name="Engelbrektson A.L."/>
            <person name="Coates J.D."/>
        </authorList>
    </citation>
    <scope>NUCLEOTIDE SEQUENCE [LARGE SCALE GENOMIC DNA]</scope>
    <source>
        <strain evidence="3">BM706</strain>
    </source>
</reference>